<evidence type="ECO:0000313" key="6">
    <source>
        <dbReference type="Proteomes" id="UP000322822"/>
    </source>
</evidence>
<dbReference type="Gene3D" id="3.40.50.720">
    <property type="entry name" value="NAD(P)-binding Rossmann-like Domain"/>
    <property type="match status" value="1"/>
</dbReference>
<dbReference type="GO" id="GO:0016616">
    <property type="term" value="F:oxidoreductase activity, acting on the CH-OH group of donors, NAD or NADP as acceptor"/>
    <property type="evidence" value="ECO:0007669"/>
    <property type="project" value="UniProtKB-ARBA"/>
</dbReference>
<dbReference type="SUPFAM" id="SSF51735">
    <property type="entry name" value="NAD(P)-binding Rossmann-fold domains"/>
    <property type="match status" value="1"/>
</dbReference>
<evidence type="ECO:0000313" key="5">
    <source>
        <dbReference type="EMBL" id="QET04439.1"/>
    </source>
</evidence>
<dbReference type="AlphaFoldDB" id="A0A5P2HB03"/>
<dbReference type="InterPro" id="IPR002347">
    <property type="entry name" value="SDR_fam"/>
</dbReference>
<keyword evidence="2" id="KW-0560">Oxidoreductase</keyword>
<protein>
    <submittedName>
        <fullName evidence="5">SDR family oxidoreductase</fullName>
    </submittedName>
</protein>
<dbReference type="InterPro" id="IPR057326">
    <property type="entry name" value="KR_dom"/>
</dbReference>
<dbReference type="PANTHER" id="PTHR43115:SF4">
    <property type="entry name" value="DEHYDROGENASE_REDUCTASE SDR FAMILY MEMBER 11"/>
    <property type="match status" value="1"/>
</dbReference>
<proteinExistence type="inferred from homology"/>
<evidence type="ECO:0000256" key="1">
    <source>
        <dbReference type="ARBA" id="ARBA00006484"/>
    </source>
</evidence>
<feature type="domain" description="Ketoreductase" evidence="4">
    <location>
        <begin position="12"/>
        <end position="196"/>
    </location>
</feature>
<sequence>MSNPLANNIAGKVVVITGASSGLGEATARHLSALGANVVLAARRVERLASIAAEIRAAGGFVEVVPTDVTKQADVRLLIETAVKAFGKVDVLINNAGLMSIAPMSETKVDEWDRMIDINVKGVLYGIAAALPVFQQQGYGHFINIASVAGVKVFSPGGTVYSGTKFAVRAISEGLRHEVGASIRTTTIEPGAVDSELKHGSSHEESANFVKDFYKLAIPSAAVARAIAYAIEQPADVDINEIVLRPTAQEF</sequence>
<evidence type="ECO:0000256" key="3">
    <source>
        <dbReference type="RuleBase" id="RU000363"/>
    </source>
</evidence>
<dbReference type="Proteomes" id="UP000322822">
    <property type="component" value="Chromosome 2"/>
</dbReference>
<accession>A0A5P2HB03</accession>
<dbReference type="EMBL" id="CP044067">
    <property type="protein sequence ID" value="QET04439.1"/>
    <property type="molecule type" value="Genomic_DNA"/>
</dbReference>
<dbReference type="RefSeq" id="WP_150374502.1">
    <property type="nucleotide sequence ID" value="NZ_CP044067.1"/>
</dbReference>
<reference evidence="5 6" key="1">
    <citation type="submission" date="2019-09" db="EMBL/GenBank/DDBJ databases">
        <title>FDA dAtabase for Regulatory Grade micrObial Sequences (FDA-ARGOS): Supporting development and validation of Infectious Disease Dx tests.</title>
        <authorList>
            <person name="Sciortino C."/>
            <person name="Tallon L."/>
            <person name="Sadzewicz L."/>
            <person name="Vavikolanu K."/>
            <person name="Mehta A."/>
            <person name="Aluvathingal J."/>
            <person name="Nadendla S."/>
            <person name="Nandy P."/>
            <person name="Geyer C."/>
            <person name="Yan Y."/>
            <person name="Sichtig H."/>
        </authorList>
    </citation>
    <scope>NUCLEOTIDE SEQUENCE [LARGE SCALE GENOMIC DNA]</scope>
    <source>
        <strain evidence="5 6">FDAARGOS_664</strain>
    </source>
</reference>
<evidence type="ECO:0000256" key="2">
    <source>
        <dbReference type="ARBA" id="ARBA00023002"/>
    </source>
</evidence>
<dbReference type="InterPro" id="IPR036291">
    <property type="entry name" value="NAD(P)-bd_dom_sf"/>
</dbReference>
<dbReference type="PROSITE" id="PS00061">
    <property type="entry name" value="ADH_SHORT"/>
    <property type="match status" value="1"/>
</dbReference>
<dbReference type="InterPro" id="IPR020904">
    <property type="entry name" value="Sc_DH/Rdtase_CS"/>
</dbReference>
<name>A0A5P2HB03_9BURK</name>
<dbReference type="PRINTS" id="PR00080">
    <property type="entry name" value="SDRFAMILY"/>
</dbReference>
<dbReference type="PRINTS" id="PR00081">
    <property type="entry name" value="GDHRDH"/>
</dbReference>
<gene>
    <name evidence="5" type="ORF">FOB72_20155</name>
</gene>
<dbReference type="OrthoDB" id="9810734at2"/>
<dbReference type="Pfam" id="PF00106">
    <property type="entry name" value="adh_short"/>
    <property type="match status" value="1"/>
</dbReference>
<dbReference type="SMART" id="SM00822">
    <property type="entry name" value="PKS_KR"/>
    <property type="match status" value="1"/>
</dbReference>
<comment type="similarity">
    <text evidence="1 3">Belongs to the short-chain dehydrogenases/reductases (SDR) family.</text>
</comment>
<dbReference type="FunFam" id="3.40.50.720:FF:000047">
    <property type="entry name" value="NADP-dependent L-serine/L-allo-threonine dehydrogenase"/>
    <property type="match status" value="1"/>
</dbReference>
<organism evidence="5 6">
    <name type="scientific">Cupriavidus pauculus</name>
    <dbReference type="NCBI Taxonomy" id="82633"/>
    <lineage>
        <taxon>Bacteria</taxon>
        <taxon>Pseudomonadati</taxon>
        <taxon>Pseudomonadota</taxon>
        <taxon>Betaproteobacteria</taxon>
        <taxon>Burkholderiales</taxon>
        <taxon>Burkholderiaceae</taxon>
        <taxon>Cupriavidus</taxon>
    </lineage>
</organism>
<evidence type="ECO:0000259" key="4">
    <source>
        <dbReference type="SMART" id="SM00822"/>
    </source>
</evidence>
<dbReference type="PANTHER" id="PTHR43115">
    <property type="entry name" value="DEHYDROGENASE/REDUCTASE SDR FAMILY MEMBER 11"/>
    <property type="match status" value="1"/>
</dbReference>